<dbReference type="GO" id="GO:0003677">
    <property type="term" value="F:DNA binding"/>
    <property type="evidence" value="ECO:0007669"/>
    <property type="project" value="InterPro"/>
</dbReference>
<accession>A0A737JWX6</accession>
<evidence type="ECO:0000313" key="2">
    <source>
        <dbReference type="EMBL" id="HAE8319346.1"/>
    </source>
</evidence>
<reference evidence="2" key="1">
    <citation type="journal article" date="2018" name="Genome Biol.">
        <title>SKESA: strategic k-mer extension for scrupulous assemblies.</title>
        <authorList>
            <person name="Souvorov A."/>
            <person name="Agarwala R."/>
            <person name="Lipman D.J."/>
        </authorList>
    </citation>
    <scope>NUCLEOTIDE SEQUENCE</scope>
    <source>
        <strain evidence="2">IP 2/88</strain>
        <strain evidence="1">IP 33 K</strain>
    </source>
</reference>
<gene>
    <name evidence="2" type="ORF">GNB42_001937</name>
    <name evidence="1" type="ORF">GNB54_001339</name>
</gene>
<dbReference type="InterPro" id="IPR010982">
    <property type="entry name" value="Lambda_DNA-bd_dom_sf"/>
</dbReference>
<protein>
    <submittedName>
        <fullName evidence="2">Transcriptional regulator</fullName>
    </submittedName>
</protein>
<organism evidence="2">
    <name type="scientific">Salmonella enterica subsp. enterica serovar Paratyphi C</name>
    <dbReference type="NCBI Taxonomy" id="57046"/>
    <lineage>
        <taxon>Bacteria</taxon>
        <taxon>Pseudomonadati</taxon>
        <taxon>Pseudomonadota</taxon>
        <taxon>Gammaproteobacteria</taxon>
        <taxon>Enterobacterales</taxon>
        <taxon>Enterobacteriaceae</taxon>
        <taxon>Salmonella</taxon>
    </lineage>
</organism>
<sequence>MNIFKIHGREKRFLTTTTPKVDRLNKILSLMLKYDISQKRLASMSGISHDVIRQMLRKVSDASLERYEELYCILLEYHFQKVKEENAQFGWLVPANYKNHPDYKEPTA</sequence>
<dbReference type="EMBL" id="DAAHMM010000004">
    <property type="protein sequence ID" value="HAB6612439.1"/>
    <property type="molecule type" value="Genomic_DNA"/>
</dbReference>
<proteinExistence type="predicted"/>
<evidence type="ECO:0000313" key="1">
    <source>
        <dbReference type="EMBL" id="HAB6612439.1"/>
    </source>
</evidence>
<dbReference type="AlphaFoldDB" id="A0A737JWX6"/>
<dbReference type="SUPFAM" id="SSF47413">
    <property type="entry name" value="lambda repressor-like DNA-binding domains"/>
    <property type="match status" value="1"/>
</dbReference>
<comment type="caution">
    <text evidence="2">The sequence shown here is derived from an EMBL/GenBank/DDBJ whole genome shotgun (WGS) entry which is preliminary data.</text>
</comment>
<reference evidence="2" key="2">
    <citation type="submission" date="2018-07" db="EMBL/GenBank/DDBJ databases">
        <authorList>
            <consortium name="NCBI Pathogen Detection Project"/>
        </authorList>
    </citation>
    <scope>NUCLEOTIDE SEQUENCE</scope>
    <source>
        <strain evidence="2">IP 2/88</strain>
        <strain evidence="1">IP 33 K</strain>
    </source>
</reference>
<name>A0A737JWX6_SALET</name>
<dbReference type="EMBL" id="DAATGT010000005">
    <property type="protein sequence ID" value="HAE8319346.1"/>
    <property type="molecule type" value="Genomic_DNA"/>
</dbReference>